<reference evidence="2" key="1">
    <citation type="journal article" date="2018" name="Antonie Van Leeuwenhoek">
        <title>Proteinivorax hydrogeniformans sp. nov., an anaerobic, haloalkaliphilic bacterium fermenting proteinaceous compounds with high hydrogen production.</title>
        <authorList>
            <person name="Boltyanskaya Y."/>
            <person name="Detkova E."/>
            <person name="Pimenov N."/>
            <person name="Kevbrin V."/>
        </authorList>
    </citation>
    <scope>NUCLEOTIDE SEQUENCE</scope>
    <source>
        <strain evidence="2">Z-710</strain>
    </source>
</reference>
<name>A0AAU8HSC9_9FIRM</name>
<gene>
    <name evidence="2" type="ORF">PRVXH_002429</name>
</gene>
<accession>A0AAU8HSC9</accession>
<organism evidence="2">
    <name type="scientific">Proteinivorax hydrogeniformans</name>
    <dbReference type="NCBI Taxonomy" id="1826727"/>
    <lineage>
        <taxon>Bacteria</taxon>
        <taxon>Bacillati</taxon>
        <taxon>Bacillota</taxon>
        <taxon>Clostridia</taxon>
        <taxon>Eubacteriales</taxon>
        <taxon>Proteinivoracaceae</taxon>
        <taxon>Proteinivorax</taxon>
    </lineage>
</organism>
<feature type="transmembrane region" description="Helical" evidence="1">
    <location>
        <begin position="163"/>
        <end position="184"/>
    </location>
</feature>
<dbReference type="AlphaFoldDB" id="A0AAU8HSC9"/>
<feature type="transmembrane region" description="Helical" evidence="1">
    <location>
        <begin position="63"/>
        <end position="80"/>
    </location>
</feature>
<keyword evidence="1" id="KW-1133">Transmembrane helix</keyword>
<reference evidence="2" key="2">
    <citation type="submission" date="2024-06" db="EMBL/GenBank/DDBJ databases">
        <authorList>
            <person name="Petrova K.O."/>
            <person name="Toshchakov S.V."/>
            <person name="Boltjanskaja Y.V."/>
            <person name="Kevbrin V.V."/>
        </authorList>
    </citation>
    <scope>NUCLEOTIDE SEQUENCE</scope>
    <source>
        <strain evidence="2">Z-710</strain>
    </source>
</reference>
<dbReference type="RefSeq" id="WP_353893025.1">
    <property type="nucleotide sequence ID" value="NZ_CP159485.1"/>
</dbReference>
<keyword evidence="1" id="KW-0812">Transmembrane</keyword>
<evidence type="ECO:0000256" key="1">
    <source>
        <dbReference type="SAM" id="Phobius"/>
    </source>
</evidence>
<feature type="transmembrane region" description="Helical" evidence="1">
    <location>
        <begin position="33"/>
        <end position="51"/>
    </location>
</feature>
<feature type="transmembrane region" description="Helical" evidence="1">
    <location>
        <begin position="6"/>
        <end position="21"/>
    </location>
</feature>
<sequence>MGELDIYVGVILTLVVFSYLFKDNFLYMIVENIFIGVSTAIVMLWGIATVQQYLHQTVYQGDMIVGFIPIVLGGMIVFRYSEKNKWIAKIPLAFLLGIGCAYSLRGIIGASLWSQVTVLATTPLTSISNILSLLFTASVLLFFNHVKTENKVVIGLGSMGKWVFYLGLGISLGYIIMSQLSLLIDRIYFLFSKWL</sequence>
<dbReference type="EMBL" id="CP159485">
    <property type="protein sequence ID" value="XCI28469.1"/>
    <property type="molecule type" value="Genomic_DNA"/>
</dbReference>
<keyword evidence="1" id="KW-0472">Membrane</keyword>
<feature type="transmembrane region" description="Helical" evidence="1">
    <location>
        <begin position="126"/>
        <end position="143"/>
    </location>
</feature>
<protein>
    <submittedName>
        <fullName evidence="2">Uncharacterized protein</fullName>
    </submittedName>
</protein>
<evidence type="ECO:0000313" key="2">
    <source>
        <dbReference type="EMBL" id="XCI28469.1"/>
    </source>
</evidence>
<proteinExistence type="predicted"/>
<feature type="transmembrane region" description="Helical" evidence="1">
    <location>
        <begin position="92"/>
        <end position="114"/>
    </location>
</feature>